<feature type="domain" description="K Homology" evidence="3">
    <location>
        <begin position="196"/>
        <end position="271"/>
    </location>
</feature>
<feature type="region of interest" description="Disordered" evidence="2">
    <location>
        <begin position="812"/>
        <end position="949"/>
    </location>
</feature>
<dbReference type="PROSITE" id="PS50084">
    <property type="entry name" value="KH_TYPE_1"/>
    <property type="match status" value="1"/>
</dbReference>
<dbReference type="GO" id="GO:0003723">
    <property type="term" value="F:RNA binding"/>
    <property type="evidence" value="ECO:0007669"/>
    <property type="project" value="UniProtKB-UniRule"/>
</dbReference>
<evidence type="ECO:0000313" key="4">
    <source>
        <dbReference type="EMBL" id="EEQ97520.1"/>
    </source>
</evidence>
<feature type="domain" description="K Homology" evidence="3">
    <location>
        <begin position="463"/>
        <end position="560"/>
    </location>
</feature>
<dbReference type="CDD" id="cd00105">
    <property type="entry name" value="KH-I"/>
    <property type="match status" value="2"/>
</dbReference>
<organism evidence="5">
    <name type="scientific">Perkinsus marinus (strain ATCC 50983 / TXsc)</name>
    <dbReference type="NCBI Taxonomy" id="423536"/>
    <lineage>
        <taxon>Eukaryota</taxon>
        <taxon>Sar</taxon>
        <taxon>Alveolata</taxon>
        <taxon>Perkinsozoa</taxon>
        <taxon>Perkinsea</taxon>
        <taxon>Perkinsida</taxon>
        <taxon>Perkinsidae</taxon>
        <taxon>Perkinsus</taxon>
    </lineage>
</organism>
<dbReference type="EMBL" id="GG687104">
    <property type="protein sequence ID" value="EEQ97520.1"/>
    <property type="molecule type" value="Genomic_DNA"/>
</dbReference>
<reference evidence="4 5" key="1">
    <citation type="submission" date="2008-07" db="EMBL/GenBank/DDBJ databases">
        <authorList>
            <person name="El-Sayed N."/>
            <person name="Caler E."/>
            <person name="Inman J."/>
            <person name="Amedeo P."/>
            <person name="Hass B."/>
            <person name="Wortman J."/>
        </authorList>
    </citation>
    <scope>NUCLEOTIDE SEQUENCE [LARGE SCALE GENOMIC DNA]</scope>
    <source>
        <strain evidence="5">ATCC 50983 / TXsc</strain>
    </source>
</reference>
<dbReference type="RefSeq" id="XP_002764803.1">
    <property type="nucleotide sequence ID" value="XM_002764757.1"/>
</dbReference>
<keyword evidence="5" id="KW-1185">Reference proteome</keyword>
<dbReference type="Proteomes" id="UP000007800">
    <property type="component" value="Unassembled WGS sequence"/>
</dbReference>
<protein>
    <recommendedName>
        <fullName evidence="3">K Homology domain-containing protein</fullName>
    </recommendedName>
</protein>
<feature type="compositionally biased region" description="Low complexity" evidence="2">
    <location>
        <begin position="21"/>
        <end position="30"/>
    </location>
</feature>
<keyword evidence="1" id="KW-0694">RNA-binding</keyword>
<dbReference type="AlphaFoldDB" id="C5M0I5"/>
<feature type="compositionally biased region" description="Low complexity" evidence="2">
    <location>
        <begin position="525"/>
        <end position="534"/>
    </location>
</feature>
<dbReference type="GeneID" id="9055187"/>
<feature type="region of interest" description="Disordered" evidence="2">
    <location>
        <begin position="513"/>
        <end position="534"/>
    </location>
</feature>
<evidence type="ECO:0000313" key="5">
    <source>
        <dbReference type="Proteomes" id="UP000007800"/>
    </source>
</evidence>
<name>C5M0I5_PERM5</name>
<evidence type="ECO:0000256" key="1">
    <source>
        <dbReference type="PROSITE-ProRule" id="PRU00117"/>
    </source>
</evidence>
<dbReference type="SUPFAM" id="SSF54791">
    <property type="entry name" value="Eukaryotic type KH-domain (KH-domain type I)"/>
    <property type="match status" value="1"/>
</dbReference>
<feature type="compositionally biased region" description="Basic and acidic residues" evidence="2">
    <location>
        <begin position="932"/>
        <end position="949"/>
    </location>
</feature>
<dbReference type="Gene3D" id="3.30.310.210">
    <property type="match status" value="1"/>
</dbReference>
<feature type="compositionally biased region" description="Low complexity" evidence="2">
    <location>
        <begin position="865"/>
        <end position="879"/>
    </location>
</feature>
<feature type="compositionally biased region" description="Basic and acidic residues" evidence="2">
    <location>
        <begin position="819"/>
        <end position="844"/>
    </location>
</feature>
<dbReference type="InterPro" id="IPR004087">
    <property type="entry name" value="KH_dom"/>
</dbReference>
<gene>
    <name evidence="4" type="ORF">Pmar_PMAR004025</name>
</gene>
<proteinExistence type="predicted"/>
<dbReference type="SMART" id="SM00322">
    <property type="entry name" value="KH"/>
    <property type="match status" value="3"/>
</dbReference>
<sequence length="962" mass="106825">MNTTDQNSLGEPARDEAPASPDDNNPTTDDQTAQEEGSARAEDGTESPAAIDGTQEDPSAGDDEQGVPLNGLPEENVGAKEGNPSATQSQSEVTDASHSKEEGRMKKRSPEESPGHDGGEAGEPDTQTIPRGPFPEAEALLSVVEGPRALLDKGDTARETIQCDDPRRLATVERLVVSWESLPAPDQVQTAVEEEDVDETMVQIPSEDIPRFLGKGCNTQKKIVRASGVESATVKEDLEKDGDKEQKAAVVFRGTKVARERAAKYMRIVLSRRGAEVEVDLSKDDGGDLTVMRDVPRSAVALILGSKGAKLRGLEDKWGTMAFLLGNLEPLPGESQVSSDRVVVAIFGDSHARKHCEMEVRNLVDAKVHGFYTGRMKESLSGEEGEVSDIIEMDKSDAILLFEDHVSVKRKLEELSGATICRLSNFVDVFGTKAQRERAREYIQWTVAGLLGEAVVIEDAAERDDCTEVEIPTEMIDVLFGKGRRRQQEVRQLQDKFECLLLLGKESSEDTLVADAESGDDSDPSADTPAIPPTTTTPLFVVGPWARRRQCMYMILAKIEANIPGWITSSIEARLADDDEVEGGYACDRLWLPELGGEEGKDRFNEALMDVPLYTASGAIAAVIGPMIFVEGGREQRLRCEQYIKWLLVAERRLSRYQQEQKKEDEKERRDRHGARRVKSLEPWQEEDLRVERVKEALGACLVLSCATLQERGDITEIGILEDNSAEEKKRLLEMTIPKTGSGKGQKQLKMISSQTGTLCLLAADRPIDAQIEELPRIRVMVLGEDERRRDAAAVALKGAFRNLLWEKEDGGHGSEQAEEWRESPRGQKWKDRGDRWRDGDKWGNNEGGGRWHGKHDANRWQQNGSRGDQKGSSSSSWSDWKEWKDARWEHKEESWGSKKDDWGWKDDGGRGSSWKKEQRAGDDGGSSSWDGWEKGRGEEEKRGADEEVDRFVEAILPILIE</sequence>
<dbReference type="InParanoid" id="C5M0I5"/>
<evidence type="ECO:0000256" key="2">
    <source>
        <dbReference type="SAM" id="MobiDB-lite"/>
    </source>
</evidence>
<feature type="domain" description="K Homology" evidence="3">
    <location>
        <begin position="287"/>
        <end position="365"/>
    </location>
</feature>
<feature type="compositionally biased region" description="Basic and acidic residues" evidence="2">
    <location>
        <begin position="95"/>
        <end position="119"/>
    </location>
</feature>
<feature type="region of interest" description="Disordered" evidence="2">
    <location>
        <begin position="1"/>
        <end position="141"/>
    </location>
</feature>
<evidence type="ECO:0000259" key="3">
    <source>
        <dbReference type="SMART" id="SM00322"/>
    </source>
</evidence>
<dbReference type="InterPro" id="IPR036612">
    <property type="entry name" value="KH_dom_type_1_sf"/>
</dbReference>
<feature type="compositionally biased region" description="Polar residues" evidence="2">
    <location>
        <begin position="84"/>
        <end position="94"/>
    </location>
</feature>
<dbReference type="OrthoDB" id="10319666at2759"/>
<accession>C5M0I5</accession>
<feature type="compositionally biased region" description="Basic and acidic residues" evidence="2">
    <location>
        <begin position="880"/>
        <end position="923"/>
    </location>
</feature>